<name>A0A2I6S2R4_9RHOO</name>
<comment type="pathway">
    <text evidence="5">Cofactor biosynthesis; ubiquinone biosynthesis.</text>
</comment>
<proteinExistence type="inferred from homology"/>
<keyword evidence="1 5" id="KW-0963">Cytoplasm</keyword>
<keyword evidence="4 5" id="KW-0670">Pyruvate</keyword>
<dbReference type="EC" id="4.1.3.40" evidence="5"/>
<evidence type="ECO:0000256" key="1">
    <source>
        <dbReference type="ARBA" id="ARBA00022490"/>
    </source>
</evidence>
<organism evidence="6 7">
    <name type="scientific">Pseudazoarcus pumilus</name>
    <dbReference type="NCBI Taxonomy" id="2067960"/>
    <lineage>
        <taxon>Bacteria</taxon>
        <taxon>Pseudomonadati</taxon>
        <taxon>Pseudomonadota</taxon>
        <taxon>Betaproteobacteria</taxon>
        <taxon>Rhodocyclales</taxon>
        <taxon>Zoogloeaceae</taxon>
        <taxon>Pseudazoarcus</taxon>
    </lineage>
</organism>
<dbReference type="AlphaFoldDB" id="A0A2I6S2R4"/>
<sequence length="163" mass="17933">MDGWLRDPGSLTARIRARCDVFAVRVLRQRLDRVLADEAPLLGLAAGDWAWVREVLLLADGVPVVYARSVMPRATVRAGSRLFATIGSRPLGAALFANPRVVRGRLACARLDARDARHRAAAAALSPDSLPRELWGRRSVFRLHGRRLLVSEIFLPAILDLPA</sequence>
<evidence type="ECO:0000256" key="2">
    <source>
        <dbReference type="ARBA" id="ARBA00022688"/>
    </source>
</evidence>
<dbReference type="EMBL" id="CP025682">
    <property type="protein sequence ID" value="AUN93564.1"/>
    <property type="molecule type" value="Genomic_DNA"/>
</dbReference>
<comment type="catalytic activity">
    <reaction evidence="5">
        <text>chorismate = 4-hydroxybenzoate + pyruvate</text>
        <dbReference type="Rhea" id="RHEA:16505"/>
        <dbReference type="ChEBI" id="CHEBI:15361"/>
        <dbReference type="ChEBI" id="CHEBI:17879"/>
        <dbReference type="ChEBI" id="CHEBI:29748"/>
        <dbReference type="EC" id="4.1.3.40"/>
    </reaction>
</comment>
<dbReference type="InterPro" id="IPR028978">
    <property type="entry name" value="Chorismate_lyase_/UTRA_dom_sf"/>
</dbReference>
<accession>A0A2I6S2R4</accession>
<feature type="binding site" evidence="5">
    <location>
        <position position="53"/>
    </location>
    <ligand>
        <name>substrate</name>
    </ligand>
</feature>
<dbReference type="KEGG" id="atw:C0099_00600"/>
<dbReference type="InterPro" id="IPR007440">
    <property type="entry name" value="Chorismate--pyruvate_lyase"/>
</dbReference>
<gene>
    <name evidence="5" type="primary">ubiC</name>
    <name evidence="6" type="ORF">C0099_00600</name>
</gene>
<evidence type="ECO:0000256" key="3">
    <source>
        <dbReference type="ARBA" id="ARBA00023239"/>
    </source>
</evidence>
<dbReference type="HAMAP" id="MF_01632">
    <property type="entry name" value="UbiC"/>
    <property type="match status" value="1"/>
</dbReference>
<protein>
    <recommendedName>
        <fullName evidence="5">Probable chorismate pyruvate-lyase</fullName>
        <shortName evidence="5">CL</shortName>
        <shortName evidence="5">CPL</shortName>
        <ecNumber evidence="5">4.1.3.40</ecNumber>
    </recommendedName>
</protein>
<evidence type="ECO:0000313" key="6">
    <source>
        <dbReference type="EMBL" id="AUN93564.1"/>
    </source>
</evidence>
<evidence type="ECO:0000256" key="4">
    <source>
        <dbReference type="ARBA" id="ARBA00023317"/>
    </source>
</evidence>
<dbReference type="PANTHER" id="PTHR38683:SF1">
    <property type="entry name" value="CHORISMATE PYRUVATE-LYASE"/>
    <property type="match status" value="1"/>
</dbReference>
<dbReference type="Gene3D" id="3.40.1410.10">
    <property type="entry name" value="Chorismate lyase-like"/>
    <property type="match status" value="1"/>
</dbReference>
<dbReference type="GO" id="GO:0006744">
    <property type="term" value="P:ubiquinone biosynthetic process"/>
    <property type="evidence" value="ECO:0007669"/>
    <property type="project" value="UniProtKB-UniRule"/>
</dbReference>
<evidence type="ECO:0000256" key="5">
    <source>
        <dbReference type="HAMAP-Rule" id="MF_01632"/>
    </source>
</evidence>
<keyword evidence="3 5" id="KW-0456">Lyase</keyword>
<comment type="similarity">
    <text evidence="5">Belongs to the UbiC family.</text>
</comment>
<feature type="binding site" evidence="5">
    <location>
        <position position="152"/>
    </location>
    <ligand>
        <name>substrate</name>
    </ligand>
</feature>
<comment type="function">
    <text evidence="5">Removes the pyruvyl group from chorismate, with concomitant aromatization of the ring, to provide 4-hydroxybenzoate (4HB) for the ubiquinone pathway.</text>
</comment>
<dbReference type="PANTHER" id="PTHR38683">
    <property type="entry name" value="CHORISMATE PYRUVATE-LYASE"/>
    <property type="match status" value="1"/>
</dbReference>
<dbReference type="SUPFAM" id="SSF64288">
    <property type="entry name" value="Chorismate lyase-like"/>
    <property type="match status" value="1"/>
</dbReference>
<comment type="caution">
    <text evidence="5">Lacks conserved residue(s) required for the propagation of feature annotation.</text>
</comment>
<feature type="binding site" evidence="5">
    <location>
        <position position="91"/>
    </location>
    <ligand>
        <name>substrate</name>
    </ligand>
</feature>
<dbReference type="Proteomes" id="UP000242205">
    <property type="component" value="Chromosome"/>
</dbReference>
<evidence type="ECO:0000313" key="7">
    <source>
        <dbReference type="Proteomes" id="UP000242205"/>
    </source>
</evidence>
<keyword evidence="7" id="KW-1185">Reference proteome</keyword>
<keyword evidence="2 5" id="KW-0831">Ubiquinone biosynthesis</keyword>
<dbReference type="GO" id="GO:0008813">
    <property type="term" value="F:chorismate lyase activity"/>
    <property type="evidence" value="ECO:0007669"/>
    <property type="project" value="UniProtKB-UniRule"/>
</dbReference>
<dbReference type="GO" id="GO:0005829">
    <property type="term" value="C:cytosol"/>
    <property type="evidence" value="ECO:0007669"/>
    <property type="project" value="TreeGrafter"/>
</dbReference>
<comment type="subcellular location">
    <subcellularLocation>
        <location evidence="5">Cytoplasm</location>
    </subcellularLocation>
</comment>
<dbReference type="OrthoDB" id="8606430at2"/>
<dbReference type="UniPathway" id="UPA00232"/>
<reference evidence="6 7" key="1">
    <citation type="submission" date="2018-01" db="EMBL/GenBank/DDBJ databases">
        <authorList>
            <person name="Fu G.-Y."/>
        </authorList>
    </citation>
    <scope>NUCLEOTIDE SEQUENCE [LARGE SCALE GENOMIC DNA]</scope>
    <source>
        <strain evidence="6 7">SY39</strain>
    </source>
</reference>
<dbReference type="GO" id="GO:0042866">
    <property type="term" value="P:pyruvate biosynthetic process"/>
    <property type="evidence" value="ECO:0007669"/>
    <property type="project" value="UniProtKB-UniRule"/>
</dbReference>
<dbReference type="Pfam" id="PF04345">
    <property type="entry name" value="Chor_lyase"/>
    <property type="match status" value="1"/>
</dbReference>